<evidence type="ECO:0000256" key="1">
    <source>
        <dbReference type="ARBA" id="ARBA00007447"/>
    </source>
</evidence>
<feature type="chain" id="PRO_5040182744" description="Peptidase A1 domain-containing protein" evidence="6">
    <location>
        <begin position="22"/>
        <end position="402"/>
    </location>
</feature>
<dbReference type="CDD" id="cd05471">
    <property type="entry name" value="pepsin_like"/>
    <property type="match status" value="1"/>
</dbReference>
<dbReference type="PANTHER" id="PTHR47966">
    <property type="entry name" value="BETA-SITE APP-CLEAVING ENZYME, ISOFORM A-RELATED"/>
    <property type="match status" value="1"/>
</dbReference>
<dbReference type="PRINTS" id="PR00792">
    <property type="entry name" value="PEPSIN"/>
</dbReference>
<evidence type="ECO:0000256" key="2">
    <source>
        <dbReference type="ARBA" id="ARBA00022750"/>
    </source>
</evidence>
<evidence type="ECO:0000256" key="3">
    <source>
        <dbReference type="PIRSR" id="PIRSR601461-1"/>
    </source>
</evidence>
<evidence type="ECO:0000313" key="9">
    <source>
        <dbReference type="Proteomes" id="UP000801864"/>
    </source>
</evidence>
<dbReference type="InterPro" id="IPR034164">
    <property type="entry name" value="Pepsin-like_dom"/>
</dbReference>
<dbReference type="InterPro" id="IPR001969">
    <property type="entry name" value="Aspartic_peptidase_AS"/>
</dbReference>
<protein>
    <recommendedName>
        <fullName evidence="7">Peptidase A1 domain-containing protein</fullName>
    </recommendedName>
</protein>
<dbReference type="AlphaFoldDB" id="A0A9P4X4F5"/>
<evidence type="ECO:0000256" key="6">
    <source>
        <dbReference type="SAM" id="SignalP"/>
    </source>
</evidence>
<accession>A0A9P4X4F5</accession>
<reference evidence="8 9" key="1">
    <citation type="submission" date="2018-06" db="EMBL/GenBank/DDBJ databases">
        <title>Genome analysis of cellulolytic fungus Trichoderma lentiforme CFAM-422.</title>
        <authorList>
            <person name="Steindorff A.S."/>
            <person name="Formighieri E.F."/>
            <person name="Midorikawa G.E.O."/>
            <person name="Tamietti M.S."/>
            <person name="Ramos E.Z."/>
            <person name="Silva A.S."/>
            <person name="Bon E.P.S."/>
            <person name="Mendes T.D."/>
            <person name="Damaso M.C.T."/>
            <person name="Favaro L.C.L."/>
        </authorList>
    </citation>
    <scope>NUCLEOTIDE SEQUENCE [LARGE SCALE GENOMIC DNA]</scope>
    <source>
        <strain evidence="8 9">CFAM-422</strain>
    </source>
</reference>
<dbReference type="SUPFAM" id="SSF50630">
    <property type="entry name" value="Acid proteases"/>
    <property type="match status" value="1"/>
</dbReference>
<keyword evidence="4" id="KW-1015">Disulfide bond</keyword>
<feature type="active site" evidence="3">
    <location>
        <position position="88"/>
    </location>
</feature>
<feature type="domain" description="Peptidase A1" evidence="7">
    <location>
        <begin position="70"/>
        <end position="396"/>
    </location>
</feature>
<dbReference type="PANTHER" id="PTHR47966:SF51">
    <property type="entry name" value="BETA-SITE APP-CLEAVING ENZYME, ISOFORM A-RELATED"/>
    <property type="match status" value="1"/>
</dbReference>
<feature type="signal peptide" evidence="6">
    <location>
        <begin position="1"/>
        <end position="21"/>
    </location>
</feature>
<keyword evidence="6" id="KW-0732">Signal</keyword>
<evidence type="ECO:0000313" key="8">
    <source>
        <dbReference type="EMBL" id="KAF3056751.1"/>
    </source>
</evidence>
<sequence>MRGSLSAILLAMTLLPTGALSQSGNFRSPAILPLKARVRQAESYQRRKRQTPNISEPLSNWYSGTDLQASLGYLRATFEANQCTVVFDTGSSDVVIPSTQCDANPGCTGLQHRFAPEKSETFTSLNGSFRISYSTGTGVAASGNVDIEGVISRDVISVAGLQLQDFQFGLITNQSAALGVDPFDGIVGMGFSSGLTTGPHTFIGGVNGSGQIPQAVYGLYLTPQSVGHAEISLGGVDSSKLVSEINYIPVFPATGQFNGTFEKVYVDNTITNVSSNYAIYDSGTANIVAPKNDAEEIYAMISPDIKPVDTAGTYGIPCSKLKDIKSSISFIIGGRNYTIPSQELSVGPISDQPEICQTLINSSGDDEAKSLWVIGGSLLKYYYTVWDIENVRFGLAQTLHSP</sequence>
<comment type="similarity">
    <text evidence="1 5">Belongs to the peptidase A1 family.</text>
</comment>
<evidence type="ECO:0000256" key="5">
    <source>
        <dbReference type="RuleBase" id="RU000454"/>
    </source>
</evidence>
<dbReference type="GO" id="GO:0004190">
    <property type="term" value="F:aspartic-type endopeptidase activity"/>
    <property type="evidence" value="ECO:0007669"/>
    <property type="project" value="UniProtKB-KW"/>
</dbReference>
<dbReference type="InterPro" id="IPR001461">
    <property type="entry name" value="Aspartic_peptidase_A1"/>
</dbReference>
<dbReference type="PROSITE" id="PS00141">
    <property type="entry name" value="ASP_PROTEASE"/>
    <property type="match status" value="1"/>
</dbReference>
<dbReference type="InterPro" id="IPR033121">
    <property type="entry name" value="PEPTIDASE_A1"/>
</dbReference>
<evidence type="ECO:0000256" key="4">
    <source>
        <dbReference type="PIRSR" id="PIRSR601461-2"/>
    </source>
</evidence>
<name>A0A9P4X4F5_9HYPO</name>
<dbReference type="InterPro" id="IPR021109">
    <property type="entry name" value="Peptidase_aspartic_dom_sf"/>
</dbReference>
<keyword evidence="5" id="KW-0378">Hydrolase</keyword>
<comment type="caution">
    <text evidence="8">The sequence shown here is derived from an EMBL/GenBank/DDBJ whole genome shotgun (WGS) entry which is preliminary data.</text>
</comment>
<dbReference type="Proteomes" id="UP000801864">
    <property type="component" value="Unassembled WGS sequence"/>
</dbReference>
<feature type="active site" evidence="3">
    <location>
        <position position="281"/>
    </location>
</feature>
<gene>
    <name evidence="8" type="ORF">CFAM422_012780</name>
</gene>
<dbReference type="GO" id="GO:0006508">
    <property type="term" value="P:proteolysis"/>
    <property type="evidence" value="ECO:0007669"/>
    <property type="project" value="UniProtKB-KW"/>
</dbReference>
<keyword evidence="9" id="KW-1185">Reference proteome</keyword>
<keyword evidence="2 5" id="KW-0064">Aspartyl protease</keyword>
<organism evidence="8 9">
    <name type="scientific">Trichoderma lentiforme</name>
    <dbReference type="NCBI Taxonomy" id="1567552"/>
    <lineage>
        <taxon>Eukaryota</taxon>
        <taxon>Fungi</taxon>
        <taxon>Dikarya</taxon>
        <taxon>Ascomycota</taxon>
        <taxon>Pezizomycotina</taxon>
        <taxon>Sordariomycetes</taxon>
        <taxon>Hypocreomycetidae</taxon>
        <taxon>Hypocreales</taxon>
        <taxon>Hypocreaceae</taxon>
        <taxon>Trichoderma</taxon>
    </lineage>
</organism>
<dbReference type="Gene3D" id="2.40.70.10">
    <property type="entry name" value="Acid Proteases"/>
    <property type="match status" value="2"/>
</dbReference>
<evidence type="ECO:0000259" key="7">
    <source>
        <dbReference type="PROSITE" id="PS51767"/>
    </source>
</evidence>
<dbReference type="Pfam" id="PF00026">
    <property type="entry name" value="Asp"/>
    <property type="match status" value="1"/>
</dbReference>
<keyword evidence="5" id="KW-0645">Protease</keyword>
<proteinExistence type="inferred from homology"/>
<dbReference type="PROSITE" id="PS51767">
    <property type="entry name" value="PEPTIDASE_A1"/>
    <property type="match status" value="1"/>
</dbReference>
<feature type="disulfide bond" evidence="4">
    <location>
        <begin position="318"/>
        <end position="356"/>
    </location>
</feature>
<dbReference type="EMBL" id="QLNT01000032">
    <property type="protein sequence ID" value="KAF3056751.1"/>
    <property type="molecule type" value="Genomic_DNA"/>
</dbReference>